<accession>A0AAD9R8S2</accession>
<protein>
    <recommendedName>
        <fullName evidence="1">Endonuclease/exonuclease/phosphatase domain-containing protein</fullName>
    </recommendedName>
</protein>
<evidence type="ECO:0000313" key="3">
    <source>
        <dbReference type="Proteomes" id="UP001258017"/>
    </source>
</evidence>
<evidence type="ECO:0000259" key="1">
    <source>
        <dbReference type="Pfam" id="PF03372"/>
    </source>
</evidence>
<sequence>MGYRKSSPRTAAQKTCQETNVPSHDVIILSETWLNDSITTSEIGLQGYVIYRCDKSALTSNFNRGGGVLIAVKRCLQSTIIRANNSHIEHLFVSIRHGTTVLVFATVYIPPVSPMSIYEDHVSSVVKILEEHPDCKFYLLGDYNLPHIDWFEQDSCQHFNTRARVSLNETKAAELITESFNFCNLLQKALSAINTAYSLIYVSRTIARLTSLYHLIRCCRTIITIHPYMPVSIAELFRMYVTTHMCAMTSIMATTRRSANILAQYHGTNYC</sequence>
<gene>
    <name evidence="2" type="ORF">KPH14_007663</name>
</gene>
<dbReference type="InterPro" id="IPR005135">
    <property type="entry name" value="Endo/exonuclease/phosphatase"/>
</dbReference>
<reference evidence="2" key="2">
    <citation type="journal article" date="2023" name="Commun. Biol.">
        <title>Intrasexual cuticular hydrocarbon dimorphism in a wasp sheds light on hydrocarbon biosynthesis genes in Hymenoptera.</title>
        <authorList>
            <person name="Moris V.C."/>
            <person name="Podsiadlowski L."/>
            <person name="Martin S."/>
            <person name="Oeyen J.P."/>
            <person name="Donath A."/>
            <person name="Petersen M."/>
            <person name="Wilbrandt J."/>
            <person name="Misof B."/>
            <person name="Liedtke D."/>
            <person name="Thamm M."/>
            <person name="Scheiner R."/>
            <person name="Schmitt T."/>
            <person name="Niehuis O."/>
        </authorList>
    </citation>
    <scope>NUCLEOTIDE SEQUENCE</scope>
    <source>
        <strain evidence="2">GBR_01_08_01A</strain>
    </source>
</reference>
<evidence type="ECO:0000313" key="2">
    <source>
        <dbReference type="EMBL" id="KAK2575278.1"/>
    </source>
</evidence>
<name>A0AAD9R8S2_9HYME</name>
<dbReference type="Proteomes" id="UP001258017">
    <property type="component" value="Unassembled WGS sequence"/>
</dbReference>
<keyword evidence="3" id="KW-1185">Reference proteome</keyword>
<dbReference type="SUPFAM" id="SSF56219">
    <property type="entry name" value="DNase I-like"/>
    <property type="match status" value="1"/>
</dbReference>
<comment type="caution">
    <text evidence="2">The sequence shown here is derived from an EMBL/GenBank/DDBJ whole genome shotgun (WGS) entry which is preliminary data.</text>
</comment>
<reference evidence="2" key="1">
    <citation type="submission" date="2021-08" db="EMBL/GenBank/DDBJ databases">
        <authorList>
            <person name="Misof B."/>
            <person name="Oliver O."/>
            <person name="Podsiadlowski L."/>
            <person name="Donath A."/>
            <person name="Peters R."/>
            <person name="Mayer C."/>
            <person name="Rust J."/>
            <person name="Gunkel S."/>
            <person name="Lesny P."/>
            <person name="Martin S."/>
            <person name="Oeyen J.P."/>
            <person name="Petersen M."/>
            <person name="Panagiotis P."/>
            <person name="Wilbrandt J."/>
            <person name="Tanja T."/>
        </authorList>
    </citation>
    <scope>NUCLEOTIDE SEQUENCE</scope>
    <source>
        <strain evidence="2">GBR_01_08_01A</strain>
        <tissue evidence="2">Thorax + abdomen</tissue>
    </source>
</reference>
<dbReference type="EMBL" id="JAIFRP010004455">
    <property type="protein sequence ID" value="KAK2575278.1"/>
    <property type="molecule type" value="Genomic_DNA"/>
</dbReference>
<dbReference type="Pfam" id="PF03372">
    <property type="entry name" value="Exo_endo_phos"/>
    <property type="match status" value="1"/>
</dbReference>
<dbReference type="AlphaFoldDB" id="A0AAD9R8S2"/>
<dbReference type="Gene3D" id="3.60.10.10">
    <property type="entry name" value="Endonuclease/exonuclease/phosphatase"/>
    <property type="match status" value="1"/>
</dbReference>
<proteinExistence type="predicted"/>
<feature type="domain" description="Endonuclease/exonuclease/phosphatase" evidence="1">
    <location>
        <begin position="21"/>
        <end position="151"/>
    </location>
</feature>
<dbReference type="GO" id="GO:0003824">
    <property type="term" value="F:catalytic activity"/>
    <property type="evidence" value="ECO:0007669"/>
    <property type="project" value="InterPro"/>
</dbReference>
<dbReference type="InterPro" id="IPR036691">
    <property type="entry name" value="Endo/exonu/phosph_ase_sf"/>
</dbReference>
<organism evidence="2 3">
    <name type="scientific">Odynerus spinipes</name>
    <dbReference type="NCBI Taxonomy" id="1348599"/>
    <lineage>
        <taxon>Eukaryota</taxon>
        <taxon>Metazoa</taxon>
        <taxon>Ecdysozoa</taxon>
        <taxon>Arthropoda</taxon>
        <taxon>Hexapoda</taxon>
        <taxon>Insecta</taxon>
        <taxon>Pterygota</taxon>
        <taxon>Neoptera</taxon>
        <taxon>Endopterygota</taxon>
        <taxon>Hymenoptera</taxon>
        <taxon>Apocrita</taxon>
        <taxon>Aculeata</taxon>
        <taxon>Vespoidea</taxon>
        <taxon>Vespidae</taxon>
        <taxon>Eumeninae</taxon>
        <taxon>Odynerus</taxon>
    </lineage>
</organism>